<evidence type="ECO:0000313" key="2">
    <source>
        <dbReference type="EMBL" id="ONH32889.1"/>
    </source>
</evidence>
<feature type="region of interest" description="Disordered" evidence="1">
    <location>
        <begin position="293"/>
        <end position="348"/>
    </location>
</feature>
<reference evidence="3" key="1">
    <citation type="submission" date="2016-10" db="EMBL/GenBank/DDBJ databases">
        <title>Frankia sp. NRRL B-16386 Genome sequencing.</title>
        <authorList>
            <person name="Ghodhbane-Gtari F."/>
            <person name="Swanson E."/>
            <person name="Gueddou A."/>
            <person name="Hezbri K."/>
            <person name="Ktari K."/>
            <person name="Nouioui I."/>
            <person name="Morris K."/>
            <person name="Simpson S."/>
            <person name="Abebe-Akele F."/>
            <person name="Thomas K."/>
            <person name="Gtari M."/>
            <person name="Tisa L.S."/>
        </authorList>
    </citation>
    <scope>NUCLEOTIDE SEQUENCE [LARGE SCALE GENOMIC DNA]</scope>
    <source>
        <strain evidence="3">NRRL B-16386</strain>
    </source>
</reference>
<comment type="caution">
    <text evidence="2">The sequence shown here is derived from an EMBL/GenBank/DDBJ whole genome shotgun (WGS) entry which is preliminary data.</text>
</comment>
<protein>
    <submittedName>
        <fullName evidence="2">Uncharacterized protein</fullName>
    </submittedName>
</protein>
<evidence type="ECO:0000256" key="1">
    <source>
        <dbReference type="SAM" id="MobiDB-lite"/>
    </source>
</evidence>
<accession>A0A1V2IIY9</accession>
<gene>
    <name evidence="2" type="ORF">BL253_04090</name>
</gene>
<feature type="region of interest" description="Disordered" evidence="1">
    <location>
        <begin position="1"/>
        <end position="202"/>
    </location>
</feature>
<organism evidence="2 3">
    <name type="scientific">Pseudofrankia asymbiotica</name>
    <dbReference type="NCBI Taxonomy" id="1834516"/>
    <lineage>
        <taxon>Bacteria</taxon>
        <taxon>Bacillati</taxon>
        <taxon>Actinomycetota</taxon>
        <taxon>Actinomycetes</taxon>
        <taxon>Frankiales</taxon>
        <taxon>Frankiaceae</taxon>
        <taxon>Pseudofrankia</taxon>
    </lineage>
</organism>
<feature type="compositionally biased region" description="Gly residues" evidence="1">
    <location>
        <begin position="135"/>
        <end position="162"/>
    </location>
</feature>
<dbReference type="EMBL" id="MOMC01000008">
    <property type="protein sequence ID" value="ONH32889.1"/>
    <property type="molecule type" value="Genomic_DNA"/>
</dbReference>
<feature type="compositionally biased region" description="Low complexity" evidence="1">
    <location>
        <begin position="19"/>
        <end position="37"/>
    </location>
</feature>
<dbReference type="RefSeq" id="WP_076813648.1">
    <property type="nucleotide sequence ID" value="NZ_MOMC01000008.1"/>
</dbReference>
<feature type="compositionally biased region" description="Low complexity" evidence="1">
    <location>
        <begin position="123"/>
        <end position="134"/>
    </location>
</feature>
<evidence type="ECO:0000313" key="3">
    <source>
        <dbReference type="Proteomes" id="UP000188929"/>
    </source>
</evidence>
<proteinExistence type="predicted"/>
<dbReference type="AlphaFoldDB" id="A0A1V2IIY9"/>
<keyword evidence="3" id="KW-1185">Reference proteome</keyword>
<feature type="compositionally biased region" description="Low complexity" evidence="1">
    <location>
        <begin position="336"/>
        <end position="346"/>
    </location>
</feature>
<dbReference type="Proteomes" id="UP000188929">
    <property type="component" value="Unassembled WGS sequence"/>
</dbReference>
<dbReference type="OrthoDB" id="3215349at2"/>
<name>A0A1V2IIY9_9ACTN</name>
<sequence length="503" mass="49778">MADHDRIVPWFPDVDQDVPAAPTAAAARAPRPAARPLGARRRPASTGHEPPARTMPGRAQERPAASLGEAGGHRPAGPASGAGPDDHSHAGGHDPAVGHAYALDAGPGDADEAGLDYSLAGHGLADAAGPDYAGPGPGGGPEGLGTGAVPAGAGGQPAGGSGALLPALPALPRPVPAATGPAPSHPGQPTGPAGVPGWAGDPAELELLDPRVAARRFADLLADEDRARGEREARLRAGHEEALALAESYRDAAAEIRGQVRRVWGQVSEPLGSFGVDDLEQVRGSVPAIEALPGIGLEDEGTGRRSLPSRRGGGDRRARPPAARAGRHTTPTEPRPAGAPAAAGGPAEDGRLNVAAEIEQARRLWMRALATAAELRGVQRASSSLSIGLVTAGTCVLAGLLSAAARLFLDTDGLPCLAAGLIAGAALVSVATDGGPKAAVRSALLSAGTAGAVVLATARVAPTAPAAIILSLASLAGAVRFGLGFGASKPEQPAAGGGAGRRR</sequence>